<feature type="region of interest" description="Disordered" evidence="1">
    <location>
        <begin position="24"/>
        <end position="174"/>
    </location>
</feature>
<feature type="compositionally biased region" description="Basic and acidic residues" evidence="1">
    <location>
        <begin position="645"/>
        <end position="654"/>
    </location>
</feature>
<accession>A0AAJ0BLL2</accession>
<dbReference type="AlphaFoldDB" id="A0AAJ0BLL2"/>
<dbReference type="EMBL" id="MU839828">
    <property type="protein sequence ID" value="KAK1759438.1"/>
    <property type="molecule type" value="Genomic_DNA"/>
</dbReference>
<gene>
    <name evidence="2" type="ORF">QBC47DRAFT_398245</name>
</gene>
<evidence type="ECO:0000313" key="2">
    <source>
        <dbReference type="EMBL" id="KAK1759438.1"/>
    </source>
</evidence>
<organism evidence="2 3">
    <name type="scientific">Echria macrotheca</name>
    <dbReference type="NCBI Taxonomy" id="438768"/>
    <lineage>
        <taxon>Eukaryota</taxon>
        <taxon>Fungi</taxon>
        <taxon>Dikarya</taxon>
        <taxon>Ascomycota</taxon>
        <taxon>Pezizomycotina</taxon>
        <taxon>Sordariomycetes</taxon>
        <taxon>Sordariomycetidae</taxon>
        <taxon>Sordariales</taxon>
        <taxon>Schizotheciaceae</taxon>
        <taxon>Echria</taxon>
    </lineage>
</organism>
<evidence type="ECO:0000256" key="1">
    <source>
        <dbReference type="SAM" id="MobiDB-lite"/>
    </source>
</evidence>
<evidence type="ECO:0000313" key="3">
    <source>
        <dbReference type="Proteomes" id="UP001239445"/>
    </source>
</evidence>
<sequence>MDSPSLVDSPRHWVDVPEPLQIIKRPDSRRSQRTLCRRTSTDSSYSDSSSARSLGSLGDPTPLTVPKRRGNNSTPCGRGPIPRPRRSTSYTAPDAVRDRTHVPQLSNKASLLFLGQRQAGRQVKHGNTGRPVPSPAPSASRRRFNPSPTRLPNSQSMHHLPATPSSLDGPPNSPFTLTNLGPTASALDTRQPRPIVLVPQIAITPESRVLDGSRSNTLWVAIQLSTQLCPASRRDADEYYGGRRSGFRGFGCSQTGVFRYGCLYDVMIEVLPTQNSEILQVLDDEAACTKPDSGFLFMPGLHTNTRKEPGILYLESRLLVMAQVRLKAASAAASHAVGHVRQSSDDLIQDLEYHLGTTDTEYLEVRVTYRHSGFPHQGPLSDPTLEGSATCRKPADGIIKMQTRIETSARAVIQRHNSSSPWSPRPVLLPPSPPLFEIIASHWGSAHACEFMNRVESRARSPYALWKPASLSPSAALCGPFAPPGSPGRAGNGTLRPQPPALSPTRAAPPPIPRRKASLNRSLNNSLEPAPDQASSPSDLDDYDMKTDPARRIWSEMRRTSEDGGDNGTPTYRVNKVREVPSSSSACLVPETGPGPSSVAGDGDVAVAARRRRPLAAIGSSSSTRSNDTGIMGPVSEKAANQIESGRDRGDRYRGGILARRSRGGSGSPLVSIKDDEGEGGKGGAGVTGSRLTNAESGKDEKGNAKWGGWSWWQQ</sequence>
<feature type="compositionally biased region" description="Low complexity" evidence="1">
    <location>
        <begin position="41"/>
        <end position="58"/>
    </location>
</feature>
<dbReference type="Proteomes" id="UP001239445">
    <property type="component" value="Unassembled WGS sequence"/>
</dbReference>
<protein>
    <submittedName>
        <fullName evidence="2">Uncharacterized protein</fullName>
    </submittedName>
</protein>
<keyword evidence="3" id="KW-1185">Reference proteome</keyword>
<feature type="compositionally biased region" description="Polar residues" evidence="1">
    <location>
        <begin position="519"/>
        <end position="538"/>
    </location>
</feature>
<proteinExistence type="predicted"/>
<feature type="region of interest" description="Disordered" evidence="1">
    <location>
        <begin position="480"/>
        <end position="601"/>
    </location>
</feature>
<reference evidence="2" key="1">
    <citation type="submission" date="2023-06" db="EMBL/GenBank/DDBJ databases">
        <title>Genome-scale phylogeny and comparative genomics of the fungal order Sordariales.</title>
        <authorList>
            <consortium name="Lawrence Berkeley National Laboratory"/>
            <person name="Hensen N."/>
            <person name="Bonometti L."/>
            <person name="Westerberg I."/>
            <person name="Brannstrom I.O."/>
            <person name="Guillou S."/>
            <person name="Cros-Aarteil S."/>
            <person name="Calhoun S."/>
            <person name="Haridas S."/>
            <person name="Kuo A."/>
            <person name="Mondo S."/>
            <person name="Pangilinan J."/>
            <person name="Riley R."/>
            <person name="Labutti K."/>
            <person name="Andreopoulos B."/>
            <person name="Lipzen A."/>
            <person name="Chen C."/>
            <person name="Yanf M."/>
            <person name="Daum C."/>
            <person name="Ng V."/>
            <person name="Clum A."/>
            <person name="Steindorff A."/>
            <person name="Ohm R."/>
            <person name="Martin F."/>
            <person name="Silar P."/>
            <person name="Natvig D."/>
            <person name="Lalanne C."/>
            <person name="Gautier V."/>
            <person name="Ament-Velasquez S.L."/>
            <person name="Kruys A."/>
            <person name="Hutchinson M.I."/>
            <person name="Powell A.J."/>
            <person name="Barry K."/>
            <person name="Miller A.N."/>
            <person name="Grigoriev I.V."/>
            <person name="Debuchy R."/>
            <person name="Gladieux P."/>
            <person name="Thoren M.H."/>
            <person name="Johannesson H."/>
        </authorList>
    </citation>
    <scope>NUCLEOTIDE SEQUENCE</scope>
    <source>
        <strain evidence="2">PSN4</strain>
    </source>
</reference>
<feature type="compositionally biased region" description="Pro residues" evidence="1">
    <location>
        <begin position="497"/>
        <end position="512"/>
    </location>
</feature>
<feature type="compositionally biased region" description="Basic and acidic residues" evidence="1">
    <location>
        <begin position="543"/>
        <end position="562"/>
    </location>
</feature>
<feature type="region of interest" description="Disordered" evidence="1">
    <location>
        <begin position="641"/>
        <end position="715"/>
    </location>
</feature>
<comment type="caution">
    <text evidence="2">The sequence shown here is derived from an EMBL/GenBank/DDBJ whole genome shotgun (WGS) entry which is preliminary data.</text>
</comment>
<name>A0AAJ0BLL2_9PEZI</name>